<evidence type="ECO:0000259" key="1">
    <source>
        <dbReference type="Pfam" id="PF26449"/>
    </source>
</evidence>
<dbReference type="AlphaFoldDB" id="A0A2M7B9E0"/>
<proteinExistence type="predicted"/>
<feature type="domain" description="DUF8128" evidence="1">
    <location>
        <begin position="106"/>
        <end position="381"/>
    </location>
</feature>
<reference evidence="3" key="1">
    <citation type="submission" date="2017-09" db="EMBL/GenBank/DDBJ databases">
        <title>Depth-based differentiation of microbial function through sediment-hosted aquifers and enrichment of novel symbionts in the deep terrestrial subsurface.</title>
        <authorList>
            <person name="Probst A.J."/>
            <person name="Ladd B."/>
            <person name="Jarett J.K."/>
            <person name="Geller-Mcgrath D.E."/>
            <person name="Sieber C.M.K."/>
            <person name="Emerson J.B."/>
            <person name="Anantharaman K."/>
            <person name="Thomas B.C."/>
            <person name="Malmstrom R."/>
            <person name="Stieglmeier M."/>
            <person name="Klingl A."/>
            <person name="Woyke T."/>
            <person name="Ryan C.M."/>
            <person name="Banfield J.F."/>
        </authorList>
    </citation>
    <scope>NUCLEOTIDE SEQUENCE [LARGE SCALE GENOMIC DNA]</scope>
</reference>
<accession>A0A2M7B9E0</accession>
<dbReference type="Pfam" id="PF26449">
    <property type="entry name" value="DUF8128"/>
    <property type="match status" value="1"/>
</dbReference>
<dbReference type="Proteomes" id="UP000228561">
    <property type="component" value="Unassembled WGS sequence"/>
</dbReference>
<comment type="caution">
    <text evidence="2">The sequence shown here is derived from an EMBL/GenBank/DDBJ whole genome shotgun (WGS) entry which is preliminary data.</text>
</comment>
<gene>
    <name evidence="2" type="ORF">COS58_00870</name>
</gene>
<dbReference type="InterPro" id="IPR058441">
    <property type="entry name" value="DUF8128"/>
</dbReference>
<name>A0A2M7B9E0_9BACT</name>
<evidence type="ECO:0000313" key="3">
    <source>
        <dbReference type="Proteomes" id="UP000228561"/>
    </source>
</evidence>
<protein>
    <recommendedName>
        <fullName evidence="1">DUF8128 domain-containing protein</fullName>
    </recommendedName>
</protein>
<dbReference type="EMBL" id="PEVG01000009">
    <property type="protein sequence ID" value="PIU99713.1"/>
    <property type="molecule type" value="Genomic_DNA"/>
</dbReference>
<sequence>MSILLRLFQLIKVFLNQPSIKFTITYFFKGWFIWAPLLAAYLFWESWINYIHSVFINNLSWTLLEIRIPREIAKSPLAMELALTALHNTRDGNMLERYWEGFLRMWYSLEIISIGGQIHFFIYVQSFSRNFVESQIYAQYPGAEITEVEDYSQIISPNDLEGEWDLWGVEFSLTKEDAYPIRTYTEFAELGRIKEEEKVDSLTSFLESLGSLKEGEQIWFQILIRAADKSWKERAEAVIEEFRQQKATANEEETGRSMLSPGQREVLLAIERNVGKLGFETGIRMIYLAKKDAFTSTRKSILSSAMKQYSTQNMNGFKSKTTSVDYLFKKTRESRKKTEILRAYQQRSYFYIPYRRQSFVLNSEELATIYHFPGRVAETPTLGRIEAKRGEPPVNLPI</sequence>
<evidence type="ECO:0000313" key="2">
    <source>
        <dbReference type="EMBL" id="PIU99713.1"/>
    </source>
</evidence>
<organism evidence="2 3">
    <name type="scientific">Candidatus Tagabacteria bacterium CG03_land_8_20_14_0_80_41_22</name>
    <dbReference type="NCBI Taxonomy" id="1975020"/>
    <lineage>
        <taxon>Bacteria</taxon>
        <taxon>Candidatus Tagaibacteriota</taxon>
    </lineage>
</organism>